<dbReference type="PROSITE" id="PS51898">
    <property type="entry name" value="TYR_RECOMBINASE"/>
    <property type="match status" value="1"/>
</dbReference>
<dbReference type="InterPro" id="IPR002104">
    <property type="entry name" value="Integrase_catalytic"/>
</dbReference>
<dbReference type="InterPro" id="IPR013762">
    <property type="entry name" value="Integrase-like_cat_sf"/>
</dbReference>
<evidence type="ECO:0000313" key="5">
    <source>
        <dbReference type="Proteomes" id="UP000676386"/>
    </source>
</evidence>
<dbReference type="InterPro" id="IPR011010">
    <property type="entry name" value="DNA_brk_join_enz"/>
</dbReference>
<feature type="domain" description="Tyr recombinase" evidence="3">
    <location>
        <begin position="241"/>
        <end position="426"/>
    </location>
</feature>
<reference evidence="4 5" key="1">
    <citation type="submission" date="2021-04" db="EMBL/GenBank/DDBJ databases">
        <title>Chitinophaga sp. nov., isolated from the rhizosphere soil.</title>
        <authorList>
            <person name="He S."/>
        </authorList>
    </citation>
    <scope>NUCLEOTIDE SEQUENCE [LARGE SCALE GENOMIC DNA]</scope>
    <source>
        <strain evidence="4 5">2R12</strain>
    </source>
</reference>
<evidence type="ECO:0000256" key="2">
    <source>
        <dbReference type="ARBA" id="ARBA00023172"/>
    </source>
</evidence>
<keyword evidence="5" id="KW-1185">Reference proteome</keyword>
<dbReference type="RefSeq" id="WP_211975721.1">
    <property type="nucleotide sequence ID" value="NZ_CBFHAM010000013.1"/>
</dbReference>
<dbReference type="Pfam" id="PF13102">
    <property type="entry name" value="Phage_int_SAM_5"/>
    <property type="match status" value="1"/>
</dbReference>
<dbReference type="InterPro" id="IPR025269">
    <property type="entry name" value="SAM-like_dom"/>
</dbReference>
<sequence length="452" mass="52438">MLLPLKLVCKSSKIRRDGTSLIFIQYCFNSEKRALLNTEIAIPPAFWKRSRVAANLPEAFGDSEVLNKRLKAMLRLVEDIISHAVQKKIIDLLAFVKGTFKPDLDPETLSPIAEEVADRQPETNLDFYFQIDDYIRCKTNKVTPGMLRVYKNMKDHLQAYQDHRKATITFNCLDFNFYEGLVDFLTFEYIQRRRKNVVKGLKTATVGKTIKQLRIFVRDRVRRKIIPPIDLSDFKILNEDSDAIYLSWKEINQIYNTDLSDSPSLLPYRDLFVLGCLTGLRFSDFSNITPEDIREGMLRKKQEKSDHWVVIPLMDAANEILINRFQKVIPIVNNPDFNVNIKEIGRLAGICETVKFSYKKGNQDIEVIKPKYGWITSHTCRRSFCTNEFLAGTPVELTMKISGHKSLQDFYKYIRISPEEAGRKIKEIWENRDKTDIIKLKPDNYSTPSQTA</sequence>
<accession>A0ABS5J841</accession>
<dbReference type="Gene3D" id="1.10.150.130">
    <property type="match status" value="1"/>
</dbReference>
<dbReference type="EMBL" id="JAGTXB010000015">
    <property type="protein sequence ID" value="MBS0030582.1"/>
    <property type="molecule type" value="Genomic_DNA"/>
</dbReference>
<gene>
    <name evidence="4" type="ORF">KE626_24860</name>
</gene>
<keyword evidence="1" id="KW-0238">DNA-binding</keyword>
<name>A0ABS5J841_9BACT</name>
<dbReference type="Pfam" id="PF00589">
    <property type="entry name" value="Phage_integrase"/>
    <property type="match status" value="1"/>
</dbReference>
<organism evidence="4 5">
    <name type="scientific">Chitinophaga hostae</name>
    <dbReference type="NCBI Taxonomy" id="2831022"/>
    <lineage>
        <taxon>Bacteria</taxon>
        <taxon>Pseudomonadati</taxon>
        <taxon>Bacteroidota</taxon>
        <taxon>Chitinophagia</taxon>
        <taxon>Chitinophagales</taxon>
        <taxon>Chitinophagaceae</taxon>
        <taxon>Chitinophaga</taxon>
    </lineage>
</organism>
<comment type="caution">
    <text evidence="4">The sequence shown here is derived from an EMBL/GenBank/DDBJ whole genome shotgun (WGS) entry which is preliminary data.</text>
</comment>
<dbReference type="Gene3D" id="1.10.443.10">
    <property type="entry name" value="Intergrase catalytic core"/>
    <property type="match status" value="1"/>
</dbReference>
<dbReference type="SUPFAM" id="SSF56349">
    <property type="entry name" value="DNA breaking-rejoining enzymes"/>
    <property type="match status" value="1"/>
</dbReference>
<dbReference type="CDD" id="cd01185">
    <property type="entry name" value="INTN1_C_like"/>
    <property type="match status" value="1"/>
</dbReference>
<dbReference type="InterPro" id="IPR010998">
    <property type="entry name" value="Integrase_recombinase_N"/>
</dbReference>
<dbReference type="Proteomes" id="UP000676386">
    <property type="component" value="Unassembled WGS sequence"/>
</dbReference>
<protein>
    <submittedName>
        <fullName evidence="4">Site-specific integrase</fullName>
    </submittedName>
</protein>
<evidence type="ECO:0000256" key="1">
    <source>
        <dbReference type="ARBA" id="ARBA00023125"/>
    </source>
</evidence>
<evidence type="ECO:0000259" key="3">
    <source>
        <dbReference type="PROSITE" id="PS51898"/>
    </source>
</evidence>
<proteinExistence type="predicted"/>
<evidence type="ECO:0000313" key="4">
    <source>
        <dbReference type="EMBL" id="MBS0030582.1"/>
    </source>
</evidence>
<keyword evidence="2" id="KW-0233">DNA recombination</keyword>